<keyword evidence="2" id="KW-1185">Reference proteome</keyword>
<accession>A0A7Z0CL62</accession>
<proteinExistence type="predicted"/>
<evidence type="ECO:0008006" key="3">
    <source>
        <dbReference type="Google" id="ProtNLM"/>
    </source>
</evidence>
<reference evidence="1 2" key="1">
    <citation type="submission" date="2020-07" db="EMBL/GenBank/DDBJ databases">
        <title>Sequencing the genomes of 1000 actinobacteria strains.</title>
        <authorList>
            <person name="Klenk H.-P."/>
        </authorList>
    </citation>
    <scope>NUCLEOTIDE SEQUENCE [LARGE SCALE GENOMIC DNA]</scope>
    <source>
        <strain evidence="1 2">DSM 19970</strain>
    </source>
</reference>
<dbReference type="EMBL" id="JACBZO010000001">
    <property type="protein sequence ID" value="NYI42598.1"/>
    <property type="molecule type" value="Genomic_DNA"/>
</dbReference>
<dbReference type="RefSeq" id="WP_179398105.1">
    <property type="nucleotide sequence ID" value="NZ_JACBZO010000001.1"/>
</dbReference>
<comment type="caution">
    <text evidence="1">The sequence shown here is derived from an EMBL/GenBank/DDBJ whole genome shotgun (WGS) entry which is preliminary data.</text>
</comment>
<organism evidence="1 2">
    <name type="scientific">Demequina lutea</name>
    <dbReference type="NCBI Taxonomy" id="431489"/>
    <lineage>
        <taxon>Bacteria</taxon>
        <taxon>Bacillati</taxon>
        <taxon>Actinomycetota</taxon>
        <taxon>Actinomycetes</taxon>
        <taxon>Micrococcales</taxon>
        <taxon>Demequinaceae</taxon>
        <taxon>Demequina</taxon>
    </lineage>
</organism>
<gene>
    <name evidence="1" type="ORF">BKA03_002717</name>
</gene>
<sequence length="337" mass="35956">MALMVALTAFATAPGPEIGGSTRGDNGDANVHLSVGEAAAQGAPTSGTSAGDRWVRHEICREWITVERTGQMFSGVWDGAIPDCAGEVLAPRQPCADGQVALDPWWVSRVEVDGSYGPWSQVSSFQCTGDLIYAQVANVWETMPIVPNTYQVQPSAGFAIAELGVNLVADTHPRTLAVTLMGAPVTIRAVATQYTWTNTDGTTWTSTAPGKSYDQGGRPFVFPRTAEHRTTFTLTTTWRGEFTTNGGVTWRDAPGTATTTSALTTVHVYNPHTHLVDCDLNGNCVDGSPGGGNQKTILDPDGDGIDNYLIPDNQIADYLATRDAGHTWTHTERKTSA</sequence>
<evidence type="ECO:0000313" key="1">
    <source>
        <dbReference type="EMBL" id="NYI42598.1"/>
    </source>
</evidence>
<name>A0A7Z0CL62_9MICO</name>
<evidence type="ECO:0000313" key="2">
    <source>
        <dbReference type="Proteomes" id="UP000547973"/>
    </source>
</evidence>
<dbReference type="AlphaFoldDB" id="A0A7Z0CL62"/>
<protein>
    <recommendedName>
        <fullName evidence="3">PKD domain-containing protein</fullName>
    </recommendedName>
</protein>
<dbReference type="Proteomes" id="UP000547973">
    <property type="component" value="Unassembled WGS sequence"/>
</dbReference>